<dbReference type="OrthoDB" id="1470350at2759"/>
<evidence type="ECO:0000313" key="2">
    <source>
        <dbReference type="Proteomes" id="UP000708208"/>
    </source>
</evidence>
<feature type="non-terminal residue" evidence="1">
    <location>
        <position position="1"/>
    </location>
</feature>
<dbReference type="EMBL" id="CAJVCH010017841">
    <property type="protein sequence ID" value="CAG7683995.1"/>
    <property type="molecule type" value="Genomic_DNA"/>
</dbReference>
<feature type="non-terminal residue" evidence="1">
    <location>
        <position position="46"/>
    </location>
</feature>
<organism evidence="1 2">
    <name type="scientific">Allacma fusca</name>
    <dbReference type="NCBI Taxonomy" id="39272"/>
    <lineage>
        <taxon>Eukaryota</taxon>
        <taxon>Metazoa</taxon>
        <taxon>Ecdysozoa</taxon>
        <taxon>Arthropoda</taxon>
        <taxon>Hexapoda</taxon>
        <taxon>Collembola</taxon>
        <taxon>Symphypleona</taxon>
        <taxon>Sminthuridae</taxon>
        <taxon>Allacma</taxon>
    </lineage>
</organism>
<sequence length="46" mass="5440">DITESVYFSKKERFAFLDLLISIQDTSDNELTDADIREETDTFMFE</sequence>
<reference evidence="1" key="1">
    <citation type="submission" date="2021-06" db="EMBL/GenBank/DDBJ databases">
        <authorList>
            <person name="Hodson N. C."/>
            <person name="Mongue J. A."/>
            <person name="Jaron S. K."/>
        </authorList>
    </citation>
    <scope>NUCLEOTIDE SEQUENCE</scope>
</reference>
<accession>A0A8J2JB13</accession>
<gene>
    <name evidence="1" type="ORF">AFUS01_LOCUS3031</name>
</gene>
<keyword evidence="2" id="KW-1185">Reference proteome</keyword>
<proteinExistence type="predicted"/>
<protein>
    <submittedName>
        <fullName evidence="1">Uncharacterized protein</fullName>
    </submittedName>
</protein>
<evidence type="ECO:0000313" key="1">
    <source>
        <dbReference type="EMBL" id="CAG7683995.1"/>
    </source>
</evidence>
<dbReference type="Proteomes" id="UP000708208">
    <property type="component" value="Unassembled WGS sequence"/>
</dbReference>
<name>A0A8J2JB13_9HEXA</name>
<comment type="caution">
    <text evidence="1">The sequence shown here is derived from an EMBL/GenBank/DDBJ whole genome shotgun (WGS) entry which is preliminary data.</text>
</comment>
<dbReference type="AlphaFoldDB" id="A0A8J2JB13"/>